<evidence type="ECO:0000313" key="3">
    <source>
        <dbReference type="EMBL" id="VYS97202.1"/>
    </source>
</evidence>
<evidence type="ECO:0000313" key="2">
    <source>
        <dbReference type="EMBL" id="MDW3126393.1"/>
    </source>
</evidence>
<proteinExistence type="predicted"/>
<reference evidence="2" key="2">
    <citation type="submission" date="2023-10" db="EMBL/GenBank/DDBJ databases">
        <title>Rapid discrimination of Bifidobacterium longum Subspecies based on MALDI-TOF MS and Machine Learning.</title>
        <authorList>
            <person name="Chen J."/>
        </authorList>
    </citation>
    <scope>NUCLEOTIDE SEQUENCE</scope>
    <source>
        <strain evidence="2">YGMCC0039</strain>
    </source>
</reference>
<organism evidence="3">
    <name type="scientific">Bifidobacterium longum</name>
    <dbReference type="NCBI Taxonomy" id="216816"/>
    <lineage>
        <taxon>Bacteria</taxon>
        <taxon>Bacillati</taxon>
        <taxon>Actinomycetota</taxon>
        <taxon>Actinomycetes</taxon>
        <taxon>Bifidobacteriales</taxon>
        <taxon>Bifidobacteriaceae</taxon>
        <taxon>Bifidobacterium</taxon>
    </lineage>
</organism>
<dbReference type="EMBL" id="JAWLRA010000012">
    <property type="protein sequence ID" value="MDW3126393.1"/>
    <property type="molecule type" value="Genomic_DNA"/>
</dbReference>
<dbReference type="EMBL" id="CACRSV010000020">
    <property type="protein sequence ID" value="VYS97202.1"/>
    <property type="molecule type" value="Genomic_DNA"/>
</dbReference>
<sequence length="58" mass="6025">MVTHDEELAAGWCDRIVNLGADDSGNNGSHVSNPDASSPSPNASTNFATASTHERNAQ</sequence>
<dbReference type="Proteomes" id="UP001277803">
    <property type="component" value="Unassembled WGS sequence"/>
</dbReference>
<reference evidence="3" key="1">
    <citation type="submission" date="2019-11" db="EMBL/GenBank/DDBJ databases">
        <authorList>
            <person name="Feng L."/>
        </authorList>
    </citation>
    <scope>NUCLEOTIDE SEQUENCE</scope>
    <source>
        <strain evidence="3">BlongumLFYP82</strain>
    </source>
</reference>
<feature type="compositionally biased region" description="Low complexity" evidence="1">
    <location>
        <begin position="32"/>
        <end position="48"/>
    </location>
</feature>
<feature type="region of interest" description="Disordered" evidence="1">
    <location>
        <begin position="18"/>
        <end position="58"/>
    </location>
</feature>
<gene>
    <name evidence="3" type="ORF">BLLFYP82_01178</name>
    <name evidence="2" type="ORF">RS890_04615</name>
</gene>
<name>A0A6N2SW06_BIFLN</name>
<dbReference type="AlphaFoldDB" id="A0A6N2SW06"/>
<protein>
    <submittedName>
        <fullName evidence="3">Uncharacterized protein</fullName>
    </submittedName>
</protein>
<evidence type="ECO:0000256" key="1">
    <source>
        <dbReference type="SAM" id="MobiDB-lite"/>
    </source>
</evidence>
<accession>A0A6N2SW06</accession>
<dbReference type="RefSeq" id="WP_236838416.1">
    <property type="nucleotide sequence ID" value="NZ_CACRSV010000020.1"/>
</dbReference>